<dbReference type="KEGG" id="ang:An09g01600"/>
<reference evidence="2" key="1">
    <citation type="submission" date="2025-02" db="EMBL/GenBank/DDBJ databases">
        <authorList>
            <consortium name="NCBI Genome Project"/>
        </authorList>
    </citation>
    <scope>NUCLEOTIDE SEQUENCE</scope>
</reference>
<dbReference type="GeneID" id="84591955"/>
<proteinExistence type="predicted"/>
<protein>
    <submittedName>
        <fullName evidence="2">Uncharacterized protein</fullName>
    </submittedName>
</protein>
<dbReference type="AlphaFoldDB" id="A0AAJ8C0E4"/>
<dbReference type="VEuPathDB" id="FungiDB:An09g01600"/>
<organism evidence="2">
    <name type="scientific">Aspergillus niger</name>
    <dbReference type="NCBI Taxonomy" id="5061"/>
    <lineage>
        <taxon>Eukaryota</taxon>
        <taxon>Fungi</taxon>
        <taxon>Dikarya</taxon>
        <taxon>Ascomycota</taxon>
        <taxon>Pezizomycotina</taxon>
        <taxon>Eurotiomycetes</taxon>
        <taxon>Eurotiomycetidae</taxon>
        <taxon>Eurotiales</taxon>
        <taxon>Aspergillaceae</taxon>
        <taxon>Aspergillus</taxon>
        <taxon>Aspergillus subgen. Circumdati</taxon>
    </lineage>
</organism>
<dbReference type="RefSeq" id="XP_059605831.1">
    <property type="nucleotide sequence ID" value="XM_059749607.1"/>
</dbReference>
<reference evidence="2" key="2">
    <citation type="submission" date="2025-08" db="UniProtKB">
        <authorList>
            <consortium name="RefSeq"/>
        </authorList>
    </citation>
    <scope>IDENTIFICATION</scope>
</reference>
<sequence length="107" mass="11665">MGGRMYQRSVALIMPTAMSLEYSSLYHKASDAPSPDLSLANQHRPTAPYLRPSSPLDLEGPKATETCLGLPILHPLAEEALALRLRLLLTSNTTSHYQLDTFATSAI</sequence>
<evidence type="ECO:0000313" key="2">
    <source>
        <dbReference type="RefSeq" id="XP_059605831.1"/>
    </source>
</evidence>
<name>A0AAJ8C0E4_ASPNG</name>
<accession>A0AAJ8C0E4</accession>
<gene>
    <name evidence="2" type="ORF">An09g01600</name>
</gene>
<feature type="region of interest" description="Disordered" evidence="1">
    <location>
        <begin position="28"/>
        <end position="60"/>
    </location>
</feature>
<evidence type="ECO:0000256" key="1">
    <source>
        <dbReference type="SAM" id="MobiDB-lite"/>
    </source>
</evidence>